<dbReference type="EMBL" id="FMHG01000002">
    <property type="protein sequence ID" value="SCJ86072.1"/>
    <property type="molecule type" value="Genomic_DNA"/>
</dbReference>
<dbReference type="SUPFAM" id="SSF51556">
    <property type="entry name" value="Metallo-dependent hydrolases"/>
    <property type="match status" value="1"/>
</dbReference>
<protein>
    <submittedName>
        <fullName evidence="3">Predicted metal-dependent hydrolase of the TIM-barrel fold</fullName>
    </submittedName>
</protein>
<reference evidence="3" key="1">
    <citation type="submission" date="2015-09" db="EMBL/GenBank/DDBJ databases">
        <authorList>
            <consortium name="Pathogen Informatics"/>
        </authorList>
    </citation>
    <scope>NUCLEOTIDE SEQUENCE</scope>
    <source>
        <strain evidence="3">2789STDY5834896</strain>
    </source>
</reference>
<keyword evidence="3" id="KW-0378">Hydrolase</keyword>
<evidence type="ECO:0000256" key="1">
    <source>
        <dbReference type="ARBA" id="ARBA00023239"/>
    </source>
</evidence>
<name>A0A1C6JVC3_9FIRM</name>
<dbReference type="GO" id="GO:0016787">
    <property type="term" value="F:hydrolase activity"/>
    <property type="evidence" value="ECO:0007669"/>
    <property type="project" value="UniProtKB-KW"/>
</dbReference>
<dbReference type="AlphaFoldDB" id="A0A1C6JVC3"/>
<accession>A0A1C6JVC3</accession>
<dbReference type="Gene3D" id="3.20.20.140">
    <property type="entry name" value="Metal-dependent hydrolases"/>
    <property type="match status" value="1"/>
</dbReference>
<gene>
    <name evidence="3" type="ORF">SAMEA3545359_02321</name>
</gene>
<dbReference type="InterPro" id="IPR032466">
    <property type="entry name" value="Metal_Hydrolase"/>
</dbReference>
<sequence length="270" mass="30864">MKIIDAHMHDYQNSPYFDQITRDAGHENSEEHLRQVYRQLGIVGGVVMGNGGLSLQEHCYPDFLHYCIGLDSSCFADGRLPDCADLVEAHLQRQNCVGIKLYPGYSYYYVFDKVYDPFYRLAQKYQKPVAIHTGDTSMETAILKYAHPLTLDEAAVRWPKVQFVMCHFGNPWLTDAAEVVAKNPNVAADLSGWAVGRFSLGDFADQYSGYLQQLRTWTGYVGDYSQLMFGTDWPLVNLSDYIDLIRYLIPERAQEQVFFKNANRIWALGL</sequence>
<evidence type="ECO:0000313" key="3">
    <source>
        <dbReference type="EMBL" id="SCJ86072.1"/>
    </source>
</evidence>
<feature type="domain" description="Amidohydrolase-related" evidence="2">
    <location>
        <begin position="29"/>
        <end position="267"/>
    </location>
</feature>
<proteinExistence type="predicted"/>
<organism evidence="3">
    <name type="scientific">uncultured Anaerotruncus sp</name>
    <dbReference type="NCBI Taxonomy" id="905011"/>
    <lineage>
        <taxon>Bacteria</taxon>
        <taxon>Bacillati</taxon>
        <taxon>Bacillota</taxon>
        <taxon>Clostridia</taxon>
        <taxon>Eubacteriales</taxon>
        <taxon>Oscillospiraceae</taxon>
        <taxon>Anaerotruncus</taxon>
        <taxon>environmental samples</taxon>
    </lineage>
</organism>
<dbReference type="Pfam" id="PF04909">
    <property type="entry name" value="Amidohydro_2"/>
    <property type="match status" value="1"/>
</dbReference>
<dbReference type="InterPro" id="IPR006680">
    <property type="entry name" value="Amidohydro-rel"/>
</dbReference>
<evidence type="ECO:0000259" key="2">
    <source>
        <dbReference type="Pfam" id="PF04909"/>
    </source>
</evidence>
<dbReference type="GO" id="GO:0016831">
    <property type="term" value="F:carboxy-lyase activity"/>
    <property type="evidence" value="ECO:0007669"/>
    <property type="project" value="InterPro"/>
</dbReference>
<dbReference type="PANTHER" id="PTHR21240">
    <property type="entry name" value="2-AMINO-3-CARBOXYLMUCONATE-6-SEMIALDEHYDE DECARBOXYLASE"/>
    <property type="match status" value="1"/>
</dbReference>
<dbReference type="InterPro" id="IPR032465">
    <property type="entry name" value="ACMSD"/>
</dbReference>
<keyword evidence="1" id="KW-0456">Lyase</keyword>